<dbReference type="Proteomes" id="UP001608902">
    <property type="component" value="Unassembled WGS sequence"/>
</dbReference>
<evidence type="ECO:0000313" key="2">
    <source>
        <dbReference type="EMBL" id="MFH4982429.1"/>
    </source>
</evidence>
<dbReference type="InterPro" id="IPR036543">
    <property type="entry name" value="Guanylate-bd_C_sf"/>
</dbReference>
<accession>A0ABD6EYV6</accession>
<reference evidence="2 3" key="1">
    <citation type="submission" date="2024-08" db="EMBL/GenBank/DDBJ databases">
        <title>Gnathostoma spinigerum genome.</title>
        <authorList>
            <person name="Gonzalez-Bertolin B."/>
            <person name="Monzon S."/>
            <person name="Zaballos A."/>
            <person name="Jimenez P."/>
            <person name="Dekumyoy P."/>
            <person name="Varona S."/>
            <person name="Cuesta I."/>
            <person name="Sumanam S."/>
            <person name="Adisakwattana P."/>
            <person name="Gasser R.B."/>
            <person name="Hernandez-Gonzalez A."/>
            <person name="Young N.D."/>
            <person name="Perteguer M.J."/>
        </authorList>
    </citation>
    <scope>NUCLEOTIDE SEQUENCE [LARGE SCALE GENOMIC DNA]</scope>
    <source>
        <strain evidence="2">AL3</strain>
        <tissue evidence="2">Liver</tissue>
    </source>
</reference>
<evidence type="ECO:0000313" key="3">
    <source>
        <dbReference type="Proteomes" id="UP001608902"/>
    </source>
</evidence>
<feature type="transmembrane region" description="Helical" evidence="1">
    <location>
        <begin position="88"/>
        <end position="107"/>
    </location>
</feature>
<protein>
    <submittedName>
        <fullName evidence="2">Uncharacterized protein</fullName>
    </submittedName>
</protein>
<dbReference type="EMBL" id="JBGFUD010009290">
    <property type="protein sequence ID" value="MFH4982429.1"/>
    <property type="molecule type" value="Genomic_DNA"/>
</dbReference>
<sequence length="173" mass="19847">MLEEHSRNRDEAIKLFRTTRKMGGVEYSLQFLERLDIEIEEQYCSFLKVNNGKNLFKSMRTPAVLVAIMIFDYILQEMFQLIGLDTIAGFFSTTLLIAILALCVWAYSRYSGSMRDAGTMVDDTVSWAWYNFLSPLSQEGIHQAVVIGQKLAAMQNNSTRLASEDRRRAKKVQ</sequence>
<comment type="caution">
    <text evidence="2">The sequence shown here is derived from an EMBL/GenBank/DDBJ whole genome shotgun (WGS) entry which is preliminary data.</text>
</comment>
<gene>
    <name evidence="2" type="ORF">AB6A40_009138</name>
</gene>
<dbReference type="SUPFAM" id="SSF48340">
    <property type="entry name" value="Interferon-induced guanylate-binding protein 1 (GBP1), C-terminal domain"/>
    <property type="match status" value="1"/>
</dbReference>
<keyword evidence="1" id="KW-0472">Membrane</keyword>
<keyword evidence="1" id="KW-1133">Transmembrane helix</keyword>
<dbReference type="AlphaFoldDB" id="A0ABD6EYV6"/>
<evidence type="ECO:0000256" key="1">
    <source>
        <dbReference type="SAM" id="Phobius"/>
    </source>
</evidence>
<keyword evidence="1" id="KW-0812">Transmembrane</keyword>
<name>A0ABD6EYV6_9BILA</name>
<keyword evidence="3" id="KW-1185">Reference proteome</keyword>
<feature type="transmembrane region" description="Helical" evidence="1">
    <location>
        <begin position="63"/>
        <end position="82"/>
    </location>
</feature>
<dbReference type="Gene3D" id="1.20.58.420">
    <property type="entry name" value="AHSP"/>
    <property type="match status" value="1"/>
</dbReference>
<proteinExistence type="predicted"/>
<organism evidence="2 3">
    <name type="scientific">Gnathostoma spinigerum</name>
    <dbReference type="NCBI Taxonomy" id="75299"/>
    <lineage>
        <taxon>Eukaryota</taxon>
        <taxon>Metazoa</taxon>
        <taxon>Ecdysozoa</taxon>
        <taxon>Nematoda</taxon>
        <taxon>Chromadorea</taxon>
        <taxon>Rhabditida</taxon>
        <taxon>Spirurina</taxon>
        <taxon>Gnathostomatomorpha</taxon>
        <taxon>Gnathostomatoidea</taxon>
        <taxon>Gnathostomatidae</taxon>
        <taxon>Gnathostoma</taxon>
    </lineage>
</organism>